<gene>
    <name evidence="4 5" type="primary">LOC114452064</name>
</gene>
<dbReference type="InterPro" id="IPR013745">
    <property type="entry name" value="Bit61/PRR5"/>
</dbReference>
<dbReference type="InterPro" id="IPR016159">
    <property type="entry name" value="Cullin_repeat-like_dom_sf"/>
</dbReference>
<dbReference type="RefSeq" id="XP_028286955.1">
    <property type="nucleotide sequence ID" value="XM_028431154.1"/>
</dbReference>
<dbReference type="Proteomes" id="UP000515145">
    <property type="component" value="Chromosome 19"/>
</dbReference>
<dbReference type="GO" id="GO:0038203">
    <property type="term" value="P:TORC2 signaling"/>
    <property type="evidence" value="ECO:0007669"/>
    <property type="project" value="TreeGrafter"/>
</dbReference>
<dbReference type="Pfam" id="PF08539">
    <property type="entry name" value="HbrB"/>
    <property type="match status" value="1"/>
</dbReference>
<reference evidence="4 5" key="1">
    <citation type="submission" date="2025-04" db="UniProtKB">
        <authorList>
            <consortium name="RefSeq"/>
        </authorList>
    </citation>
    <scope>IDENTIFICATION</scope>
</reference>
<dbReference type="SUPFAM" id="SSF74788">
    <property type="entry name" value="Cullin repeat-like"/>
    <property type="match status" value="1"/>
</dbReference>
<dbReference type="GeneID" id="114452064"/>
<keyword evidence="3" id="KW-1185">Reference proteome</keyword>
<dbReference type="PANTHER" id="PTHR32428:SF3">
    <property type="entry name" value="PROLINE-RICH PROTEIN 5-LIKE"/>
    <property type="match status" value="1"/>
</dbReference>
<evidence type="ECO:0000313" key="4">
    <source>
        <dbReference type="RefSeq" id="XP_028286955.1"/>
    </source>
</evidence>
<evidence type="ECO:0000256" key="1">
    <source>
        <dbReference type="ARBA" id="ARBA00010453"/>
    </source>
</evidence>
<dbReference type="AlphaFoldDB" id="A0A6P7KBS7"/>
<dbReference type="OrthoDB" id="2290221at2759"/>
<evidence type="ECO:0000313" key="5">
    <source>
        <dbReference type="RefSeq" id="XP_028286956.1"/>
    </source>
</evidence>
<proteinExistence type="inferred from homology"/>
<sequence>MMGSFRRPRPRFMSSPVLSDLARFQVSSPALQKTTVWNRVQSAVNKVFHGGALQTNELYTLNENIRWLLKTEMGSFISEYFQNQLLTRGLSGLLEQILLHSTDENLLVILADMWDLFFTKILPTLQAIFYPVQGQGSGSVRQLALLAFRDLVMLKLHLEKTLGTAASIPPSVTQMLLVLQGVHEPRGPTFKYYQLECLVEIAVSPYLCNILHDRNQFLLGPCHLQSSVLLADQSQPEITITQHHGISDSSSLSPVVEQEGEGYLEKVGSVRRHTVASVHSDYHLLSNSHLRGGTKRDRKLGVQDQGTEFLVGTNPESCRLLSNQVDIVDTKDSTVQDEENTAQEENRN</sequence>
<dbReference type="PANTHER" id="PTHR32428">
    <property type="entry name" value="TARGET OF RAPAMYCIN COMPLEX 2 SUBUNIT BIT61-RELATED"/>
    <property type="match status" value="1"/>
</dbReference>
<protein>
    <submittedName>
        <fullName evidence="4 5">Proline-rich protein 5-like isoform X1</fullName>
    </submittedName>
</protein>
<comment type="similarity">
    <text evidence="1">Belongs to the PROTOR family.</text>
</comment>
<organism evidence="3 4">
    <name type="scientific">Parambassis ranga</name>
    <name type="common">Indian glassy fish</name>
    <dbReference type="NCBI Taxonomy" id="210632"/>
    <lineage>
        <taxon>Eukaryota</taxon>
        <taxon>Metazoa</taxon>
        <taxon>Chordata</taxon>
        <taxon>Craniata</taxon>
        <taxon>Vertebrata</taxon>
        <taxon>Euteleostomi</taxon>
        <taxon>Actinopterygii</taxon>
        <taxon>Neopterygii</taxon>
        <taxon>Teleostei</taxon>
        <taxon>Neoteleostei</taxon>
        <taxon>Acanthomorphata</taxon>
        <taxon>Ovalentaria</taxon>
        <taxon>Ambassidae</taxon>
        <taxon>Parambassis</taxon>
    </lineage>
</organism>
<accession>A0A6P7KBS7</accession>
<feature type="region of interest" description="Disordered" evidence="2">
    <location>
        <begin position="329"/>
        <end position="348"/>
    </location>
</feature>
<name>A0A6P7KBS7_9TELE</name>
<dbReference type="RefSeq" id="XP_028286956.1">
    <property type="nucleotide sequence ID" value="XM_028431155.1"/>
</dbReference>
<evidence type="ECO:0000256" key="2">
    <source>
        <dbReference type="SAM" id="MobiDB-lite"/>
    </source>
</evidence>
<evidence type="ECO:0000313" key="3">
    <source>
        <dbReference type="Proteomes" id="UP000515145"/>
    </source>
</evidence>
<dbReference type="GO" id="GO:0031932">
    <property type="term" value="C:TORC2 complex"/>
    <property type="evidence" value="ECO:0007669"/>
    <property type="project" value="TreeGrafter"/>
</dbReference>